<keyword evidence="3" id="KW-0408">Iron</keyword>
<organism evidence="6 7">
    <name type="scientific">Orlajensenia flava</name>
    <dbReference type="NCBI Taxonomy" id="2565934"/>
    <lineage>
        <taxon>Bacteria</taxon>
        <taxon>Bacillati</taxon>
        <taxon>Actinomycetota</taxon>
        <taxon>Actinomycetes</taxon>
        <taxon>Micrococcales</taxon>
        <taxon>Microbacteriaceae</taxon>
        <taxon>Orlajensenia</taxon>
    </lineage>
</organism>
<sequence>MPRVHWGQYPAPSHVIAHISDTHLLGSGAALYGAVDVEGHLRRTLERLVASASNPDVIVFTGDLVDAGQPEAYQRLRGLVEPVARRLGAEVVWVMGNHDERSAFRSQLLDDARSDDRAPVDQVLTVRGLRIIALDTSIPGWHHGRLEPAQLDWLTEVLADPAEHGSVITLHHPPIPTPIAAMQVLELERQDELAAVIEGTDVIGVLGGHLHYATSGTFAGVPVSVAAATCYTMDLGAPDGELVGIDAAQAFNLVQIYDGRMVSSVVPLRGGPVVTRFGAEFIDALDPLTPEERLERFSRQPDGSGT</sequence>
<dbReference type="Gene3D" id="3.60.21.10">
    <property type="match status" value="1"/>
</dbReference>
<evidence type="ECO:0000256" key="2">
    <source>
        <dbReference type="ARBA" id="ARBA00022801"/>
    </source>
</evidence>
<dbReference type="Proteomes" id="UP000307380">
    <property type="component" value="Unassembled WGS sequence"/>
</dbReference>
<dbReference type="GO" id="GO:0046872">
    <property type="term" value="F:metal ion binding"/>
    <property type="evidence" value="ECO:0007669"/>
    <property type="project" value="UniProtKB-KW"/>
</dbReference>
<dbReference type="GO" id="GO:0004112">
    <property type="term" value="F:cyclic-nucleotide phosphodiesterase activity"/>
    <property type="evidence" value="ECO:0007669"/>
    <property type="project" value="InterPro"/>
</dbReference>
<reference evidence="6 7" key="1">
    <citation type="submission" date="2019-04" db="EMBL/GenBank/DDBJ databases">
        <authorList>
            <person name="Jiang L."/>
        </authorList>
    </citation>
    <scope>NUCLEOTIDE SEQUENCE [LARGE SCALE GENOMIC DNA]</scope>
    <source>
        <strain evidence="6 7">YIM 131861</strain>
    </source>
</reference>
<name>A0A4S4FXV8_9MICO</name>
<comment type="similarity">
    <text evidence="4">Belongs to the cyclic nucleotide phosphodiesterase class-III family.</text>
</comment>
<keyword evidence="7" id="KW-1185">Reference proteome</keyword>
<dbReference type="AlphaFoldDB" id="A0A4S4FXV8"/>
<proteinExistence type="inferred from homology"/>
<dbReference type="Pfam" id="PF00149">
    <property type="entry name" value="Metallophos"/>
    <property type="match status" value="1"/>
</dbReference>
<dbReference type="InterPro" id="IPR029052">
    <property type="entry name" value="Metallo-depent_PP-like"/>
</dbReference>
<dbReference type="PANTHER" id="PTHR42988">
    <property type="entry name" value="PHOSPHOHYDROLASE"/>
    <property type="match status" value="1"/>
</dbReference>
<keyword evidence="1" id="KW-0479">Metal-binding</keyword>
<feature type="domain" description="Calcineurin-like phosphoesterase" evidence="5">
    <location>
        <begin position="16"/>
        <end position="212"/>
    </location>
</feature>
<dbReference type="OrthoDB" id="5241795at2"/>
<dbReference type="InterPro" id="IPR004843">
    <property type="entry name" value="Calcineurin-like_PHP"/>
</dbReference>
<dbReference type="InterPro" id="IPR050884">
    <property type="entry name" value="CNP_phosphodiesterase-III"/>
</dbReference>
<dbReference type="PANTHER" id="PTHR42988:SF2">
    <property type="entry name" value="CYCLIC NUCLEOTIDE PHOSPHODIESTERASE CBUA0032-RELATED"/>
    <property type="match status" value="1"/>
</dbReference>
<accession>A0A4S4FXV8</accession>
<dbReference type="EMBL" id="SSSN01000003">
    <property type="protein sequence ID" value="THG34992.1"/>
    <property type="molecule type" value="Genomic_DNA"/>
</dbReference>
<keyword evidence="2" id="KW-0378">Hydrolase</keyword>
<evidence type="ECO:0000256" key="4">
    <source>
        <dbReference type="ARBA" id="ARBA00025742"/>
    </source>
</evidence>
<comment type="caution">
    <text evidence="6">The sequence shown here is derived from an EMBL/GenBank/DDBJ whole genome shotgun (WGS) entry which is preliminary data.</text>
</comment>
<evidence type="ECO:0000259" key="5">
    <source>
        <dbReference type="Pfam" id="PF00149"/>
    </source>
</evidence>
<dbReference type="CDD" id="cd07402">
    <property type="entry name" value="MPP_GpdQ"/>
    <property type="match status" value="1"/>
</dbReference>
<evidence type="ECO:0000313" key="7">
    <source>
        <dbReference type="Proteomes" id="UP000307380"/>
    </source>
</evidence>
<dbReference type="InterPro" id="IPR026575">
    <property type="entry name" value="GpdQ/CpdA-like"/>
</dbReference>
<evidence type="ECO:0000256" key="1">
    <source>
        <dbReference type="ARBA" id="ARBA00022723"/>
    </source>
</evidence>
<gene>
    <name evidence="6" type="ORF">E6C70_02615</name>
</gene>
<evidence type="ECO:0000313" key="6">
    <source>
        <dbReference type="EMBL" id="THG34992.1"/>
    </source>
</evidence>
<dbReference type="SUPFAM" id="SSF56300">
    <property type="entry name" value="Metallo-dependent phosphatases"/>
    <property type="match status" value="1"/>
</dbReference>
<dbReference type="RefSeq" id="WP_136421959.1">
    <property type="nucleotide sequence ID" value="NZ_SSSN01000003.1"/>
</dbReference>
<protein>
    <submittedName>
        <fullName evidence="6">Phosphodiesterase</fullName>
    </submittedName>
</protein>
<evidence type="ECO:0000256" key="3">
    <source>
        <dbReference type="ARBA" id="ARBA00023004"/>
    </source>
</evidence>